<keyword evidence="2" id="KW-0378">Hydrolase</keyword>
<evidence type="ECO:0000313" key="3">
    <source>
        <dbReference type="Proteomes" id="UP000197666"/>
    </source>
</evidence>
<name>A0A254UF29_ASPNG</name>
<dbReference type="EMBL" id="NKJJ02000002">
    <property type="protein sequence ID" value="TPR04557.1"/>
    <property type="molecule type" value="Genomic_DNA"/>
</dbReference>
<dbReference type="VEuPathDB" id="FungiDB:M747DRAFT_304749"/>
<accession>A0A254UF29</accession>
<dbReference type="VEuPathDB" id="FungiDB:An11g04080"/>
<protein>
    <submittedName>
        <fullName evidence="2">Ubiquitin carboxyl-terminal hydrolase family protein</fullName>
    </submittedName>
</protein>
<sequence length="209" mass="23982">MSQILVPEIFFVPNHLRTLIGNLEIEYLELCGTPPRPTQDHISGTNIQLLTNVWTLHIHTKDDMDTASMHLIIDTPPIRDTTPCRMNVTVTDVRNSSPAAQDILKRVRINNVNLTIDGLMNLIVGNDLDRYNYTSSHVHEERRFWFKRFIEALADVRDIDGGEKRDALNAVTYVWKGEGTGIGDRVDLAYMANVMRGHIDYRVRIPFRE</sequence>
<reference evidence="3" key="1">
    <citation type="submission" date="2018-10" db="EMBL/GenBank/DDBJ databases">
        <title>FDA dAtabase for Regulatory Grade micrObial Sequences (FDA-ARGOS): Supporting development and validation of Infectious Disease Dx tests.</title>
        <authorList>
            <person name="Kerrigan L."/>
            <person name="Tallon L."/>
            <person name="Sadzewicz L."/>
            <person name="Sengamalay N."/>
            <person name="Ott S."/>
            <person name="Godinez A."/>
            <person name="Nagaraj S."/>
            <person name="Vavikolanu K."/>
            <person name="Nadendla S."/>
            <person name="George J."/>
            <person name="Sichtig H."/>
        </authorList>
    </citation>
    <scope>NUCLEOTIDE SEQUENCE [LARGE SCALE GENOMIC DNA]</scope>
    <source>
        <strain evidence="3">FDAARGOS_311</strain>
    </source>
</reference>
<organism evidence="2 3">
    <name type="scientific">Aspergillus niger</name>
    <dbReference type="NCBI Taxonomy" id="5061"/>
    <lineage>
        <taxon>Eukaryota</taxon>
        <taxon>Fungi</taxon>
        <taxon>Dikarya</taxon>
        <taxon>Ascomycota</taxon>
        <taxon>Pezizomycotina</taxon>
        <taxon>Eurotiomycetes</taxon>
        <taxon>Eurotiomycetidae</taxon>
        <taxon>Eurotiales</taxon>
        <taxon>Aspergillaceae</taxon>
        <taxon>Aspergillus</taxon>
        <taxon>Aspergillus subgen. Circumdati</taxon>
    </lineage>
</organism>
<dbReference type="Proteomes" id="UP000197666">
    <property type="component" value="Unassembled WGS sequence"/>
</dbReference>
<gene>
    <name evidence="2" type="ORF">CAN33_0030330</name>
</gene>
<dbReference type="InterPro" id="IPR056672">
    <property type="entry name" value="DUF7770"/>
</dbReference>
<dbReference type="Pfam" id="PF24968">
    <property type="entry name" value="DUF7770"/>
    <property type="match status" value="1"/>
</dbReference>
<evidence type="ECO:0000259" key="1">
    <source>
        <dbReference type="Pfam" id="PF24968"/>
    </source>
</evidence>
<dbReference type="AlphaFoldDB" id="A0A254UF29"/>
<dbReference type="VEuPathDB" id="FungiDB:ATCC64974_90200"/>
<feature type="domain" description="DUF7770" evidence="1">
    <location>
        <begin position="49"/>
        <end position="178"/>
    </location>
</feature>
<proteinExistence type="predicted"/>
<comment type="caution">
    <text evidence="2">The sequence shown here is derived from an EMBL/GenBank/DDBJ whole genome shotgun (WGS) entry which is preliminary data.</text>
</comment>
<dbReference type="VEuPathDB" id="FungiDB:ASPNIDRAFT2_1178377"/>
<evidence type="ECO:0000313" key="2">
    <source>
        <dbReference type="EMBL" id="TPR04557.1"/>
    </source>
</evidence>
<dbReference type="GO" id="GO:0016787">
    <property type="term" value="F:hydrolase activity"/>
    <property type="evidence" value="ECO:0007669"/>
    <property type="project" value="UniProtKB-KW"/>
</dbReference>